<name>A0A654U7X4_MYCTX</name>
<dbReference type="EMBL" id="CGCX01002791">
    <property type="protein sequence ID" value="CFS16231.1"/>
    <property type="molecule type" value="Genomic_DNA"/>
</dbReference>
<dbReference type="Proteomes" id="UP000046680">
    <property type="component" value="Unassembled WGS sequence"/>
</dbReference>
<evidence type="ECO:0000313" key="2">
    <source>
        <dbReference type="EMBL" id="CFS16231.1"/>
    </source>
</evidence>
<feature type="region of interest" description="Disordered" evidence="1">
    <location>
        <begin position="28"/>
        <end position="50"/>
    </location>
</feature>
<protein>
    <submittedName>
        <fullName evidence="2">Uncharacterized protein</fullName>
    </submittedName>
</protein>
<dbReference type="AlphaFoldDB" id="A0A654U7X4"/>
<sequence>MQRWTVSPAARVEILGRYWWRIRRRATEGAKAKSKGKARRGSQFKVLEHG</sequence>
<feature type="compositionally biased region" description="Basic residues" evidence="1">
    <location>
        <begin position="32"/>
        <end position="42"/>
    </location>
</feature>
<reference evidence="2 3" key="1">
    <citation type="submission" date="2015-03" db="EMBL/GenBank/DDBJ databases">
        <authorList>
            <consortium name="Pathogen Informatics"/>
        </authorList>
    </citation>
    <scope>NUCLEOTIDE SEQUENCE [LARGE SCALE GENOMIC DNA]</scope>
    <source>
        <strain evidence="2 3">C09601061</strain>
    </source>
</reference>
<evidence type="ECO:0000256" key="1">
    <source>
        <dbReference type="SAM" id="MobiDB-lite"/>
    </source>
</evidence>
<evidence type="ECO:0000313" key="3">
    <source>
        <dbReference type="Proteomes" id="UP000046680"/>
    </source>
</evidence>
<gene>
    <name evidence="2" type="ORF">ERS007657_04317</name>
</gene>
<proteinExistence type="predicted"/>
<accession>A0A654U7X4</accession>
<organism evidence="2 3">
    <name type="scientific">Mycobacterium tuberculosis</name>
    <dbReference type="NCBI Taxonomy" id="1773"/>
    <lineage>
        <taxon>Bacteria</taxon>
        <taxon>Bacillati</taxon>
        <taxon>Actinomycetota</taxon>
        <taxon>Actinomycetes</taxon>
        <taxon>Mycobacteriales</taxon>
        <taxon>Mycobacteriaceae</taxon>
        <taxon>Mycobacterium</taxon>
        <taxon>Mycobacterium tuberculosis complex</taxon>
    </lineage>
</organism>